<gene>
    <name evidence="1" type="ORF">DO97_14220</name>
</gene>
<name>A0A098TH53_9CYAN</name>
<evidence type="ECO:0000313" key="1">
    <source>
        <dbReference type="EMBL" id="KGF71915.1"/>
    </source>
</evidence>
<dbReference type="Proteomes" id="UP000030170">
    <property type="component" value="Unassembled WGS sequence"/>
</dbReference>
<dbReference type="AlphaFoldDB" id="A0A098TH53"/>
<keyword evidence="2" id="KW-1185">Reference proteome</keyword>
<comment type="caution">
    <text evidence="1">The sequence shown here is derived from an EMBL/GenBank/DDBJ whole genome shotgun (WGS) entry which is preliminary data.</text>
</comment>
<reference evidence="1 2" key="1">
    <citation type="journal article" date="2014" name="Mol. Ecol.">
        <title>Evolution of Synechococcus.</title>
        <authorList>
            <person name="Dvorak P."/>
            <person name="Casamatta D."/>
            <person name="Hasler P."/>
            <person name="Poulickova A."/>
            <person name="Ondrej V."/>
            <person name="Sanges R."/>
        </authorList>
    </citation>
    <scope>NUCLEOTIDE SEQUENCE [LARGE SCALE GENOMIC DNA]</scope>
    <source>
        <strain evidence="1 2">CAUP A 1101</strain>
    </source>
</reference>
<sequence>MARLYYHALRTQEGLAQILISPQEQAAAITWDTLELLPAARQVADSGQPGLEWHPSSLEFSQAAIALLAHATSGERSARLYAPIFQATVLSSLPEQGWTLRADQVRRWVALQRRWEAIAHQATLLESEERSTPQQAGQT</sequence>
<dbReference type="InterPro" id="IPR046164">
    <property type="entry name" value="DUF6166"/>
</dbReference>
<accession>A0A098TH53</accession>
<dbReference type="EMBL" id="JJML01000044">
    <property type="protein sequence ID" value="KGF71915.1"/>
    <property type="molecule type" value="Genomic_DNA"/>
</dbReference>
<proteinExistence type="predicted"/>
<dbReference type="RefSeq" id="WP_036535363.1">
    <property type="nucleotide sequence ID" value="NZ_JJML01000044.1"/>
</dbReference>
<organism evidence="1 2">
    <name type="scientific">Neosynechococcus sphagnicola sy1</name>
    <dbReference type="NCBI Taxonomy" id="1497020"/>
    <lineage>
        <taxon>Bacteria</taxon>
        <taxon>Bacillati</taxon>
        <taxon>Cyanobacteriota</taxon>
        <taxon>Cyanophyceae</taxon>
        <taxon>Neosynechococcales</taxon>
        <taxon>Neosynechococcaceae</taxon>
        <taxon>Neosynechococcus</taxon>
    </lineage>
</organism>
<protein>
    <submittedName>
        <fullName evidence="1">Uncharacterized protein</fullName>
    </submittedName>
</protein>
<dbReference type="Pfam" id="PF19663">
    <property type="entry name" value="DUF6166"/>
    <property type="match status" value="1"/>
</dbReference>
<evidence type="ECO:0000313" key="2">
    <source>
        <dbReference type="Proteomes" id="UP000030170"/>
    </source>
</evidence>